<proteinExistence type="predicted"/>
<name>A0ABV6AJR4_9HYPH</name>
<gene>
    <name evidence="2" type="ORF">ACFFP0_12040</name>
</gene>
<accession>A0ABV6AJR4</accession>
<dbReference type="InterPro" id="IPR023296">
    <property type="entry name" value="Glyco_hydro_beta-prop_sf"/>
</dbReference>
<dbReference type="EMBL" id="JBHMAA010000014">
    <property type="protein sequence ID" value="MFB9949585.1"/>
    <property type="molecule type" value="Genomic_DNA"/>
</dbReference>
<reference evidence="2 3" key="1">
    <citation type="submission" date="2024-09" db="EMBL/GenBank/DDBJ databases">
        <authorList>
            <person name="Sun Q."/>
            <person name="Mori K."/>
        </authorList>
    </citation>
    <scope>NUCLEOTIDE SEQUENCE [LARGE SCALE GENOMIC DNA]</scope>
    <source>
        <strain evidence="2 3">TBRC 4938</strain>
    </source>
</reference>
<sequence length="479" mass="52871">MKKVLIITFKDSIRRWEHDLGARLRSLGHEIYFEYCEGAPSTLFLDAVLALESWWIGSSSASLTTPAPSGCPDDAPDLVVDLTGKSGARQAPVLTVEINGYPYLPEGFSLLRTGSGLVDLVARLDGMPVGHACPMISDRVWLSRDANEVLAAAQSLIVQSLARFEARRIREIAAPQLERRAGPLAPAYLKRLATGLTTRTLHKLNPQHREFSWQTAYRLVDGPGIAESRQIGGTPFAALADDGQRFYADPFPMEHEGRLYLFVEEFPYALGRGIISVAELGPDGKFDRPRAVIEEPHHLSYPNVFAHEGAIFMIPESGSASEVVLYRADRFPDRWVRDTVLIAGRNFNDATLLRHEGRLWMFGTERFGSGSTSDTMVVYSAPDLRGPWEPHPLNPIIIDRAGARPGGKFIRLEDRIFLPVQNGTETYGGGLGLREITTLNALDVDLGPVLPVTGSVFEGRTHVHTLNRIGRLEVIDCAQ</sequence>
<evidence type="ECO:0000313" key="2">
    <source>
        <dbReference type="EMBL" id="MFB9949585.1"/>
    </source>
</evidence>
<dbReference type="Pfam" id="PF24793">
    <property type="entry name" value="GINT1_N"/>
    <property type="match status" value="1"/>
</dbReference>
<dbReference type="InterPro" id="IPR056442">
    <property type="entry name" value="GINT1_N"/>
</dbReference>
<protein>
    <recommendedName>
        <fullName evidence="1">Glucosamine inositolphosphorylceramide transferase 1 N-terminal domain-containing protein</fullName>
    </recommendedName>
</protein>
<dbReference type="Gene3D" id="2.115.10.20">
    <property type="entry name" value="Glycosyl hydrolase domain, family 43"/>
    <property type="match status" value="1"/>
</dbReference>
<dbReference type="SUPFAM" id="SSF75005">
    <property type="entry name" value="Arabinanase/levansucrase/invertase"/>
    <property type="match status" value="1"/>
</dbReference>
<dbReference type="Proteomes" id="UP001589692">
    <property type="component" value="Unassembled WGS sequence"/>
</dbReference>
<keyword evidence="3" id="KW-1185">Reference proteome</keyword>
<evidence type="ECO:0000259" key="1">
    <source>
        <dbReference type="Pfam" id="PF24793"/>
    </source>
</evidence>
<organism evidence="2 3">
    <name type="scientific">Rhizobium puerariae</name>
    <dbReference type="NCBI Taxonomy" id="1585791"/>
    <lineage>
        <taxon>Bacteria</taxon>
        <taxon>Pseudomonadati</taxon>
        <taxon>Pseudomonadota</taxon>
        <taxon>Alphaproteobacteria</taxon>
        <taxon>Hyphomicrobiales</taxon>
        <taxon>Rhizobiaceae</taxon>
        <taxon>Rhizobium/Agrobacterium group</taxon>
        <taxon>Rhizobium</taxon>
    </lineage>
</organism>
<evidence type="ECO:0000313" key="3">
    <source>
        <dbReference type="Proteomes" id="UP001589692"/>
    </source>
</evidence>
<feature type="domain" description="Glucosamine inositolphosphorylceramide transferase 1 N-terminal" evidence="1">
    <location>
        <begin position="244"/>
        <end position="440"/>
    </location>
</feature>
<dbReference type="RefSeq" id="WP_377260770.1">
    <property type="nucleotide sequence ID" value="NZ_JBHMAA010000014.1"/>
</dbReference>
<comment type="caution">
    <text evidence="2">The sequence shown here is derived from an EMBL/GenBank/DDBJ whole genome shotgun (WGS) entry which is preliminary data.</text>
</comment>